<dbReference type="Pfam" id="PF01628">
    <property type="entry name" value="HrcA"/>
    <property type="match status" value="1"/>
</dbReference>
<dbReference type="PANTHER" id="PTHR34824:SF1">
    <property type="entry name" value="HEAT-INDUCIBLE TRANSCRIPTION REPRESSOR HRCA"/>
    <property type="match status" value="1"/>
</dbReference>
<dbReference type="InterPro" id="IPR023120">
    <property type="entry name" value="WHTH_transcript_rep_HrcA_IDD"/>
</dbReference>
<dbReference type="RefSeq" id="WP_009525625.1">
    <property type="nucleotide sequence ID" value="NZ_JH414554.1"/>
</dbReference>
<sequence length="344" mass="39216">MNSKLSERKLKILQFIVEEYINTAEPVGSRTISKNKELSISAATIRNEMSDLEEMGFLLQPHVSSGRVPSPLAYSLYVDELMKGGSLDIRERELIKTALDSNINQIQSLLDETVNLLSSLTNYTSIAIMKNDEDKKEKISHFELVKLNEHQIIMIIVMEDGRVNSKNIYIDRFIESDKLQIISQTIKEEIIGKDIKSLGDKFVNYVKSEIMQYDELLDNMLETINSNLSQDVPFSIMLKGTKNIFNYPEFNDIDTVKSFLTLFDNKDELVELVQNQGVKKDNINIIIGDKSMGDLLDNCSIITANFELKGNNIGKFGIIGPKRMDYGKAYSLMKYITKYISEVF</sequence>
<dbReference type="NCBIfam" id="TIGR00331">
    <property type="entry name" value="hrcA"/>
    <property type="match status" value="1"/>
</dbReference>
<dbReference type="EMBL" id="AFZE01000005">
    <property type="protein sequence ID" value="EHL16139.1"/>
    <property type="molecule type" value="Genomic_DNA"/>
</dbReference>
<accession>G9WYZ4</accession>
<organism evidence="7 8">
    <name type="scientific">Peptoanaerobacter stomatis</name>
    <dbReference type="NCBI Taxonomy" id="796937"/>
    <lineage>
        <taxon>Bacteria</taxon>
        <taxon>Bacillati</taxon>
        <taxon>Bacillota</taxon>
        <taxon>Clostridia</taxon>
        <taxon>Peptostreptococcales</taxon>
        <taxon>Filifactoraceae</taxon>
        <taxon>Peptoanaerobacter</taxon>
    </lineage>
</organism>
<dbReference type="PIRSF" id="PIRSF005485">
    <property type="entry name" value="HrcA"/>
    <property type="match status" value="1"/>
</dbReference>
<comment type="similarity">
    <text evidence="5">Belongs to the HrcA family.</text>
</comment>
<evidence type="ECO:0000256" key="1">
    <source>
        <dbReference type="ARBA" id="ARBA00022491"/>
    </source>
</evidence>
<dbReference type="AlphaFoldDB" id="G9WYZ4"/>
<dbReference type="GO" id="GO:0003677">
    <property type="term" value="F:DNA binding"/>
    <property type="evidence" value="ECO:0007669"/>
    <property type="project" value="InterPro"/>
</dbReference>
<comment type="function">
    <text evidence="5">Negative regulator of class I heat shock genes (grpE-dnaK-dnaJ and groELS operons). Prevents heat-shock induction of these operons.</text>
</comment>
<comment type="caution">
    <text evidence="7">The sequence shown here is derived from an EMBL/GenBank/DDBJ whole genome shotgun (WGS) entry which is preliminary data.</text>
</comment>
<dbReference type="InterPro" id="IPR029016">
    <property type="entry name" value="GAF-like_dom_sf"/>
</dbReference>
<name>G9WYZ4_9FIRM</name>
<protein>
    <recommendedName>
        <fullName evidence="5">Heat-inducible transcription repressor HrcA</fullName>
    </recommendedName>
</protein>
<keyword evidence="3 5" id="KW-0346">Stress response</keyword>
<evidence type="ECO:0000259" key="6">
    <source>
        <dbReference type="Pfam" id="PF01628"/>
    </source>
</evidence>
<dbReference type="PANTHER" id="PTHR34824">
    <property type="entry name" value="HEAT-INDUCIBLE TRANSCRIPTION REPRESSOR HRCA"/>
    <property type="match status" value="1"/>
</dbReference>
<evidence type="ECO:0000256" key="3">
    <source>
        <dbReference type="ARBA" id="ARBA00023016"/>
    </source>
</evidence>
<evidence type="ECO:0000256" key="2">
    <source>
        <dbReference type="ARBA" id="ARBA00023015"/>
    </source>
</evidence>
<dbReference type="Gene3D" id="3.30.390.60">
    <property type="entry name" value="Heat-inducible transcription repressor hrca homolog, domain 3"/>
    <property type="match status" value="1"/>
</dbReference>
<gene>
    <name evidence="5" type="primary">hrcA</name>
    <name evidence="7" type="ORF">HMPREF9629_01395</name>
</gene>
<keyword evidence="4 5" id="KW-0804">Transcription</keyword>
<dbReference type="HOGENOM" id="CLU_050019_1_0_9"/>
<keyword evidence="1 5" id="KW-0678">Repressor</keyword>
<evidence type="ECO:0000256" key="4">
    <source>
        <dbReference type="ARBA" id="ARBA00023163"/>
    </source>
</evidence>
<dbReference type="Gene3D" id="1.10.10.10">
    <property type="entry name" value="Winged helix-like DNA-binding domain superfamily/Winged helix DNA-binding domain"/>
    <property type="match status" value="1"/>
</dbReference>
<dbReference type="InterPro" id="IPR036388">
    <property type="entry name" value="WH-like_DNA-bd_sf"/>
</dbReference>
<keyword evidence="2 5" id="KW-0805">Transcription regulation</keyword>
<evidence type="ECO:0000313" key="8">
    <source>
        <dbReference type="Proteomes" id="UP000006437"/>
    </source>
</evidence>
<dbReference type="InterPro" id="IPR021153">
    <property type="entry name" value="HrcA_C"/>
</dbReference>
<dbReference type="GO" id="GO:0045892">
    <property type="term" value="P:negative regulation of DNA-templated transcription"/>
    <property type="evidence" value="ECO:0007669"/>
    <property type="project" value="UniProtKB-UniRule"/>
</dbReference>
<dbReference type="Gene3D" id="3.30.450.40">
    <property type="match status" value="1"/>
</dbReference>
<dbReference type="HAMAP" id="MF_00081">
    <property type="entry name" value="HrcA"/>
    <property type="match status" value="1"/>
</dbReference>
<dbReference type="PATRIC" id="fig|796937.3.peg.591"/>
<dbReference type="Proteomes" id="UP000006437">
    <property type="component" value="Unassembled WGS sequence"/>
</dbReference>
<proteinExistence type="inferred from homology"/>
<dbReference type="SUPFAM" id="SSF55781">
    <property type="entry name" value="GAF domain-like"/>
    <property type="match status" value="1"/>
</dbReference>
<feature type="domain" description="Heat-inducible transcription repressor HrcA C-terminal" evidence="6">
    <location>
        <begin position="108"/>
        <end position="328"/>
    </location>
</feature>
<dbReference type="SUPFAM" id="SSF46785">
    <property type="entry name" value="Winged helix' DNA-binding domain"/>
    <property type="match status" value="1"/>
</dbReference>
<evidence type="ECO:0000256" key="5">
    <source>
        <dbReference type="HAMAP-Rule" id="MF_00081"/>
    </source>
</evidence>
<dbReference type="InterPro" id="IPR036390">
    <property type="entry name" value="WH_DNA-bd_sf"/>
</dbReference>
<reference evidence="7 8" key="1">
    <citation type="submission" date="2011-08" db="EMBL/GenBank/DDBJ databases">
        <title>The Genome Sequence of Eubacteriaceae bacterium ACC19a.</title>
        <authorList>
            <consortium name="The Broad Institute Genome Sequencing Platform"/>
            <person name="Earl A."/>
            <person name="Ward D."/>
            <person name="Feldgarden M."/>
            <person name="Gevers D."/>
            <person name="Sizova M."/>
            <person name="Hazen A."/>
            <person name="Epstein S."/>
            <person name="Young S.K."/>
            <person name="Zeng Q."/>
            <person name="Gargeya S."/>
            <person name="Fitzgerald M."/>
            <person name="Haas B."/>
            <person name="Abouelleil A."/>
            <person name="Alvarado L."/>
            <person name="Arachchi H.M."/>
            <person name="Berlin A."/>
            <person name="Brown A."/>
            <person name="Chapman S.B."/>
            <person name="Chen Z."/>
            <person name="Dunbar C."/>
            <person name="Freedman E."/>
            <person name="Gearin G."/>
            <person name="Gellesch M."/>
            <person name="Goldberg J."/>
            <person name="Griggs A."/>
            <person name="Gujja S."/>
            <person name="Heiman D."/>
            <person name="Howarth C."/>
            <person name="Larson L."/>
            <person name="Lui A."/>
            <person name="MacDonald P.J.P."/>
            <person name="Montmayeur A."/>
            <person name="Murphy C."/>
            <person name="Neiman D."/>
            <person name="Pearson M."/>
            <person name="Priest M."/>
            <person name="Roberts A."/>
            <person name="Saif S."/>
            <person name="Shea T."/>
            <person name="Shenoy N."/>
            <person name="Sisk P."/>
            <person name="Stolte C."/>
            <person name="Sykes S."/>
            <person name="Wortman J."/>
            <person name="Nusbaum C."/>
            <person name="Birren B."/>
        </authorList>
    </citation>
    <scope>NUCLEOTIDE SEQUENCE [LARGE SCALE GENOMIC DNA]</scope>
    <source>
        <strain evidence="7 8">ACC19a</strain>
    </source>
</reference>
<dbReference type="InterPro" id="IPR002571">
    <property type="entry name" value="HrcA"/>
</dbReference>
<evidence type="ECO:0000313" key="7">
    <source>
        <dbReference type="EMBL" id="EHL16139.1"/>
    </source>
</evidence>